<dbReference type="RefSeq" id="WP_163816667.1">
    <property type="nucleotide sequence ID" value="NZ_JAAGOB010000002.1"/>
</dbReference>
<dbReference type="InterPro" id="IPR010872">
    <property type="entry name" value="MDMPI_C-term_domain"/>
</dbReference>
<feature type="domain" description="Mycothiol-dependent maleylpyruvate isomerase metal-binding" evidence="2">
    <location>
        <begin position="43"/>
        <end position="160"/>
    </location>
</feature>
<dbReference type="InterPro" id="IPR024344">
    <property type="entry name" value="MDMPI_metal-binding"/>
</dbReference>
<dbReference type="Proteomes" id="UP000469185">
    <property type="component" value="Unassembled WGS sequence"/>
</dbReference>
<dbReference type="EMBL" id="JAAGOB010000002">
    <property type="protein sequence ID" value="NED94694.1"/>
    <property type="molecule type" value="Genomic_DNA"/>
</dbReference>
<proteinExistence type="predicted"/>
<comment type="caution">
    <text evidence="3">The sequence shown here is derived from an EMBL/GenBank/DDBJ whole genome shotgun (WGS) entry which is preliminary data.</text>
</comment>
<evidence type="ECO:0000313" key="4">
    <source>
        <dbReference type="Proteomes" id="UP000469185"/>
    </source>
</evidence>
<dbReference type="SUPFAM" id="SSF55718">
    <property type="entry name" value="SCP-like"/>
    <property type="match status" value="1"/>
</dbReference>
<feature type="domain" description="MDMPI C-terminal" evidence="1">
    <location>
        <begin position="170"/>
        <end position="254"/>
    </location>
</feature>
<dbReference type="Pfam" id="PF11716">
    <property type="entry name" value="MDMPI_N"/>
    <property type="match status" value="1"/>
</dbReference>
<accession>A0A6N9YIA3</accession>
<dbReference type="AlphaFoldDB" id="A0A6N9YIA3"/>
<gene>
    <name evidence="3" type="ORF">G1H11_05160</name>
</gene>
<dbReference type="Pfam" id="PF07398">
    <property type="entry name" value="MDMPI_C"/>
    <property type="match status" value="1"/>
</dbReference>
<dbReference type="NCBIfam" id="TIGR03083">
    <property type="entry name" value="maleylpyruvate isomerase family mycothiol-dependent enzyme"/>
    <property type="match status" value="1"/>
</dbReference>
<protein>
    <submittedName>
        <fullName evidence="3">Maleylpyruvate isomerase family mycothiol-dependent enzyme</fullName>
    </submittedName>
</protein>
<dbReference type="InterPro" id="IPR034660">
    <property type="entry name" value="DinB/YfiT-like"/>
</dbReference>
<dbReference type="GO" id="GO:0016853">
    <property type="term" value="F:isomerase activity"/>
    <property type="evidence" value="ECO:0007669"/>
    <property type="project" value="UniProtKB-KW"/>
</dbReference>
<evidence type="ECO:0000259" key="1">
    <source>
        <dbReference type="Pfam" id="PF07398"/>
    </source>
</evidence>
<organism evidence="3 4">
    <name type="scientific">Phytoactinopolyspora alkaliphila</name>
    <dbReference type="NCBI Taxonomy" id="1783498"/>
    <lineage>
        <taxon>Bacteria</taxon>
        <taxon>Bacillati</taxon>
        <taxon>Actinomycetota</taxon>
        <taxon>Actinomycetes</taxon>
        <taxon>Jiangellales</taxon>
        <taxon>Jiangellaceae</taxon>
        <taxon>Phytoactinopolyspora</taxon>
    </lineage>
</organism>
<dbReference type="GO" id="GO:0046872">
    <property type="term" value="F:metal ion binding"/>
    <property type="evidence" value="ECO:0007669"/>
    <property type="project" value="InterPro"/>
</dbReference>
<sequence length="257" mass="27727">MSPEQSNPARPDDATVRTWMDAGTELFLDRTEALPTDQPAAGAAPLPGLPGWTRAHLLAHVAFNAEALQRLLSWARTGVEAPMYASPEARNTEIEQGARRPLPELVGHVRTSAADLSRALDELPEPAWDSMVRTAQGRDVPAREVVWMRTREVWIHAVDLDPAQVTFRQFPEDILEALITDVVAMFTRRGQVPGLVIEVIGSRSWVVGGGTEPSESGPAVTVRGGLADLTAWLTGRGSPDALTVRGGGSPPDLPAWL</sequence>
<dbReference type="Gene3D" id="1.20.120.450">
    <property type="entry name" value="dinb family like domain"/>
    <property type="match status" value="1"/>
</dbReference>
<dbReference type="Gene3D" id="3.30.1050.20">
    <property type="match status" value="1"/>
</dbReference>
<name>A0A6N9YIA3_9ACTN</name>
<evidence type="ECO:0000313" key="3">
    <source>
        <dbReference type="EMBL" id="NED94694.1"/>
    </source>
</evidence>
<keyword evidence="3" id="KW-0413">Isomerase</keyword>
<reference evidence="3 4" key="1">
    <citation type="submission" date="2020-02" db="EMBL/GenBank/DDBJ databases">
        <authorList>
            <person name="Li X.-J."/>
            <person name="Feng X.-M."/>
        </authorList>
    </citation>
    <scope>NUCLEOTIDE SEQUENCE [LARGE SCALE GENOMIC DNA]</scope>
    <source>
        <strain evidence="3 4">CGMCC 4.7225</strain>
    </source>
</reference>
<evidence type="ECO:0000259" key="2">
    <source>
        <dbReference type="Pfam" id="PF11716"/>
    </source>
</evidence>
<keyword evidence="3" id="KW-0670">Pyruvate</keyword>
<dbReference type="InterPro" id="IPR017517">
    <property type="entry name" value="Maleyloyr_isom"/>
</dbReference>
<dbReference type="SUPFAM" id="SSF109854">
    <property type="entry name" value="DinB/YfiT-like putative metalloenzymes"/>
    <property type="match status" value="1"/>
</dbReference>
<dbReference type="InterPro" id="IPR036527">
    <property type="entry name" value="SCP2_sterol-bd_dom_sf"/>
</dbReference>
<keyword evidence="4" id="KW-1185">Reference proteome</keyword>